<evidence type="ECO:0000313" key="2">
    <source>
        <dbReference type="Proteomes" id="UP000800200"/>
    </source>
</evidence>
<dbReference type="EMBL" id="ML994613">
    <property type="protein sequence ID" value="KAF2193540.1"/>
    <property type="molecule type" value="Genomic_DNA"/>
</dbReference>
<protein>
    <submittedName>
        <fullName evidence="1">Uncharacterized protein</fullName>
    </submittedName>
</protein>
<gene>
    <name evidence="1" type="ORF">K469DRAFT_712320</name>
</gene>
<proteinExistence type="predicted"/>
<accession>A0A6A6ETX1</accession>
<dbReference type="Proteomes" id="UP000800200">
    <property type="component" value="Unassembled WGS sequence"/>
</dbReference>
<dbReference type="AlphaFoldDB" id="A0A6A6ETX1"/>
<evidence type="ECO:0000313" key="1">
    <source>
        <dbReference type="EMBL" id="KAF2193540.1"/>
    </source>
</evidence>
<organism evidence="1 2">
    <name type="scientific">Zopfia rhizophila CBS 207.26</name>
    <dbReference type="NCBI Taxonomy" id="1314779"/>
    <lineage>
        <taxon>Eukaryota</taxon>
        <taxon>Fungi</taxon>
        <taxon>Dikarya</taxon>
        <taxon>Ascomycota</taxon>
        <taxon>Pezizomycotina</taxon>
        <taxon>Dothideomycetes</taxon>
        <taxon>Dothideomycetes incertae sedis</taxon>
        <taxon>Zopfiaceae</taxon>
        <taxon>Zopfia</taxon>
    </lineage>
</organism>
<dbReference type="OrthoDB" id="5398854at2759"/>
<reference evidence="1" key="1">
    <citation type="journal article" date="2020" name="Stud. Mycol.">
        <title>101 Dothideomycetes genomes: a test case for predicting lifestyles and emergence of pathogens.</title>
        <authorList>
            <person name="Haridas S."/>
            <person name="Albert R."/>
            <person name="Binder M."/>
            <person name="Bloem J."/>
            <person name="Labutti K."/>
            <person name="Salamov A."/>
            <person name="Andreopoulos B."/>
            <person name="Baker S."/>
            <person name="Barry K."/>
            <person name="Bills G."/>
            <person name="Bluhm B."/>
            <person name="Cannon C."/>
            <person name="Castanera R."/>
            <person name="Culley D."/>
            <person name="Daum C."/>
            <person name="Ezra D."/>
            <person name="Gonzalez J."/>
            <person name="Henrissat B."/>
            <person name="Kuo A."/>
            <person name="Liang C."/>
            <person name="Lipzen A."/>
            <person name="Lutzoni F."/>
            <person name="Magnuson J."/>
            <person name="Mondo S."/>
            <person name="Nolan M."/>
            <person name="Ohm R."/>
            <person name="Pangilinan J."/>
            <person name="Park H.-J."/>
            <person name="Ramirez L."/>
            <person name="Alfaro M."/>
            <person name="Sun H."/>
            <person name="Tritt A."/>
            <person name="Yoshinaga Y."/>
            <person name="Zwiers L.-H."/>
            <person name="Turgeon B."/>
            <person name="Goodwin S."/>
            <person name="Spatafora J."/>
            <person name="Crous P."/>
            <person name="Grigoriev I."/>
        </authorList>
    </citation>
    <scope>NUCLEOTIDE SEQUENCE</scope>
    <source>
        <strain evidence="1">CBS 207.26</strain>
    </source>
</reference>
<name>A0A6A6ETX1_9PEZI</name>
<sequence>MERAKECILKIEKEDRELVEDFIQTGERFWISFAKLVKVWGDDILETAKRESGHNKPVTMARIAGASSSTQSSDVIGS</sequence>
<keyword evidence="2" id="KW-1185">Reference proteome</keyword>